<keyword evidence="6 13" id="KW-0963">Cytoplasm</keyword>
<evidence type="ECO:0000256" key="13">
    <source>
        <dbReference type="RuleBase" id="RU364099"/>
    </source>
</evidence>
<dbReference type="PANTHER" id="PTHR43340">
    <property type="entry name" value="HYPOXANTHINE-GUANINE PHOSPHORIBOSYLTRANSFERASE"/>
    <property type="match status" value="1"/>
</dbReference>
<dbReference type="SUPFAM" id="SSF53271">
    <property type="entry name" value="PRTase-like"/>
    <property type="match status" value="1"/>
</dbReference>
<accession>A0A8B7NP04</accession>
<evidence type="ECO:0000256" key="12">
    <source>
        <dbReference type="ARBA" id="ARBA00022842"/>
    </source>
</evidence>
<dbReference type="InterPro" id="IPR029057">
    <property type="entry name" value="PRTase-like"/>
</dbReference>
<evidence type="ECO:0000256" key="7">
    <source>
        <dbReference type="ARBA" id="ARBA00022676"/>
    </source>
</evidence>
<dbReference type="InterPro" id="IPR005904">
    <property type="entry name" value="Hxn_phspho_trans"/>
</dbReference>
<dbReference type="Gene3D" id="3.40.50.2020">
    <property type="match status" value="1"/>
</dbReference>
<dbReference type="KEGG" id="hazt:108672301"/>
<dbReference type="GO" id="GO:0032264">
    <property type="term" value="P:IMP salvage"/>
    <property type="evidence" value="ECO:0007669"/>
    <property type="project" value="UniProtKB-UniPathway"/>
</dbReference>
<evidence type="ECO:0000256" key="2">
    <source>
        <dbReference type="ARBA" id="ARBA00004496"/>
    </source>
</evidence>
<dbReference type="CDD" id="cd06223">
    <property type="entry name" value="PRTases_typeI"/>
    <property type="match status" value="1"/>
</dbReference>
<dbReference type="UniPathway" id="UPA00591">
    <property type="reaction ID" value="UER00648"/>
</dbReference>
<name>A0A8B7NP04_HYAAZ</name>
<evidence type="ECO:0000256" key="10">
    <source>
        <dbReference type="ARBA" id="ARBA00022726"/>
    </source>
</evidence>
<dbReference type="InterPro" id="IPR050408">
    <property type="entry name" value="HGPRT"/>
</dbReference>
<dbReference type="GO" id="GO:0006166">
    <property type="term" value="P:purine ribonucleoside salvage"/>
    <property type="evidence" value="ECO:0007669"/>
    <property type="project" value="UniProtKB-KW"/>
</dbReference>
<evidence type="ECO:0000259" key="14">
    <source>
        <dbReference type="Pfam" id="PF00156"/>
    </source>
</evidence>
<dbReference type="Pfam" id="PF00156">
    <property type="entry name" value="Pribosyltran"/>
    <property type="match status" value="1"/>
</dbReference>
<dbReference type="GeneID" id="108672301"/>
<keyword evidence="7 13" id="KW-0328">Glycosyltransferase</keyword>
<sequence length="223" mass="25230">MAPGSYIKIADEYKSFTLDHFCVPKHYEEDLEDIMIPWGLIQDRIERLARDIFQSVKDQPLTAVCILKGGYRFFTDLLDKLTALNRAHGHVSVPITIDFIRLKSYENDASSGEIRIVGGDSLSSIAGRNILVVEDIIDTGRTMIKLLELLAEHKPASVKVASLLVKRRAGQGVTFRPDYCGFEIPDKFVVGYALDYNEYFRDLNHICVINNAGKEKYRQTATK</sequence>
<comment type="pathway">
    <text evidence="3 13">Purine metabolism; IMP biosynthesis via salvage pathway; IMP from hypoxanthine: step 1/1.</text>
</comment>
<dbReference type="GO" id="GO:0005829">
    <property type="term" value="C:cytosol"/>
    <property type="evidence" value="ECO:0007669"/>
    <property type="project" value="TreeGrafter"/>
</dbReference>
<dbReference type="GO" id="GO:0046100">
    <property type="term" value="P:hypoxanthine metabolic process"/>
    <property type="evidence" value="ECO:0007669"/>
    <property type="project" value="TreeGrafter"/>
</dbReference>
<evidence type="ECO:0000256" key="4">
    <source>
        <dbReference type="ARBA" id="ARBA00008391"/>
    </source>
</evidence>
<keyword evidence="11 13" id="KW-0547">Nucleotide-binding</keyword>
<dbReference type="GO" id="GO:0000166">
    <property type="term" value="F:nucleotide binding"/>
    <property type="evidence" value="ECO:0007669"/>
    <property type="project" value="UniProtKB-KW"/>
</dbReference>
<dbReference type="GO" id="GO:0004422">
    <property type="term" value="F:hypoxanthine phosphoribosyltransferase activity"/>
    <property type="evidence" value="ECO:0007669"/>
    <property type="project" value="InterPro"/>
</dbReference>
<proteinExistence type="inferred from homology"/>
<evidence type="ECO:0000256" key="9">
    <source>
        <dbReference type="ARBA" id="ARBA00022723"/>
    </source>
</evidence>
<organism evidence="15 16">
    <name type="scientific">Hyalella azteca</name>
    <name type="common">Amphipod</name>
    <dbReference type="NCBI Taxonomy" id="294128"/>
    <lineage>
        <taxon>Eukaryota</taxon>
        <taxon>Metazoa</taxon>
        <taxon>Ecdysozoa</taxon>
        <taxon>Arthropoda</taxon>
        <taxon>Crustacea</taxon>
        <taxon>Multicrustacea</taxon>
        <taxon>Malacostraca</taxon>
        <taxon>Eumalacostraca</taxon>
        <taxon>Peracarida</taxon>
        <taxon>Amphipoda</taxon>
        <taxon>Senticaudata</taxon>
        <taxon>Talitrida</taxon>
        <taxon>Talitroidea</taxon>
        <taxon>Hyalellidae</taxon>
        <taxon>Hyalella</taxon>
    </lineage>
</organism>
<evidence type="ECO:0000313" key="16">
    <source>
        <dbReference type="RefSeq" id="XP_018015432.1"/>
    </source>
</evidence>
<dbReference type="PANTHER" id="PTHR43340:SF1">
    <property type="entry name" value="HYPOXANTHINE PHOSPHORIBOSYLTRANSFERASE"/>
    <property type="match status" value="1"/>
</dbReference>
<keyword evidence="9 13" id="KW-0479">Metal-binding</keyword>
<protein>
    <recommendedName>
        <fullName evidence="5 13">Hypoxanthine phosphoribosyltransferase</fullName>
        <ecNumber evidence="5 13">2.4.2.8</ecNumber>
    </recommendedName>
</protein>
<dbReference type="EC" id="2.4.2.8" evidence="5 13"/>
<comment type="similarity">
    <text evidence="4 13">Belongs to the purine/pyrimidine phosphoribosyltransferase family.</text>
</comment>
<dbReference type="OMA" id="MQWRVAP"/>
<evidence type="ECO:0000256" key="8">
    <source>
        <dbReference type="ARBA" id="ARBA00022679"/>
    </source>
</evidence>
<dbReference type="AlphaFoldDB" id="A0A8B7NP04"/>
<keyword evidence="10 13" id="KW-0660">Purine salvage</keyword>
<evidence type="ECO:0000256" key="3">
    <source>
        <dbReference type="ARBA" id="ARBA00004669"/>
    </source>
</evidence>
<dbReference type="FunFam" id="3.40.50.2020:FF:000053">
    <property type="entry name" value="Hypoxanthine phosphoribosyltransferase"/>
    <property type="match status" value="1"/>
</dbReference>
<dbReference type="GO" id="GO:0032263">
    <property type="term" value="P:GMP salvage"/>
    <property type="evidence" value="ECO:0007669"/>
    <property type="project" value="TreeGrafter"/>
</dbReference>
<gene>
    <name evidence="16" type="primary">LOC108672301</name>
</gene>
<comment type="cofactor">
    <cofactor evidence="1 13">
        <name>Mg(2+)</name>
        <dbReference type="ChEBI" id="CHEBI:18420"/>
    </cofactor>
</comment>
<comment type="subcellular location">
    <subcellularLocation>
        <location evidence="2 13">Cytoplasm</location>
    </subcellularLocation>
</comment>
<dbReference type="OrthoDB" id="9449045at2759"/>
<evidence type="ECO:0000256" key="1">
    <source>
        <dbReference type="ARBA" id="ARBA00001946"/>
    </source>
</evidence>
<dbReference type="NCBIfam" id="TIGR01203">
    <property type="entry name" value="HGPRTase"/>
    <property type="match status" value="1"/>
</dbReference>
<dbReference type="Proteomes" id="UP000694843">
    <property type="component" value="Unplaced"/>
</dbReference>
<reference evidence="16" key="1">
    <citation type="submission" date="2025-08" db="UniProtKB">
        <authorList>
            <consortium name="RefSeq"/>
        </authorList>
    </citation>
    <scope>IDENTIFICATION</scope>
    <source>
        <tissue evidence="16">Whole organism</tissue>
    </source>
</reference>
<evidence type="ECO:0000256" key="5">
    <source>
        <dbReference type="ARBA" id="ARBA00011895"/>
    </source>
</evidence>
<keyword evidence="15" id="KW-1185">Reference proteome</keyword>
<dbReference type="RefSeq" id="XP_018015432.1">
    <property type="nucleotide sequence ID" value="XM_018159943.2"/>
</dbReference>
<comment type="catalytic activity">
    <reaction evidence="13">
        <text>IMP + diphosphate = hypoxanthine + 5-phospho-alpha-D-ribose 1-diphosphate</text>
        <dbReference type="Rhea" id="RHEA:17973"/>
        <dbReference type="ChEBI" id="CHEBI:17368"/>
        <dbReference type="ChEBI" id="CHEBI:33019"/>
        <dbReference type="ChEBI" id="CHEBI:58017"/>
        <dbReference type="ChEBI" id="CHEBI:58053"/>
        <dbReference type="EC" id="2.4.2.8"/>
    </reaction>
</comment>
<evidence type="ECO:0000313" key="15">
    <source>
        <dbReference type="Proteomes" id="UP000694843"/>
    </source>
</evidence>
<feature type="domain" description="Phosphoribosyltransferase" evidence="14">
    <location>
        <begin position="41"/>
        <end position="196"/>
    </location>
</feature>
<dbReference type="InterPro" id="IPR000836">
    <property type="entry name" value="PRTase_dom"/>
</dbReference>
<dbReference type="GO" id="GO:0006178">
    <property type="term" value="P:guanine salvage"/>
    <property type="evidence" value="ECO:0007669"/>
    <property type="project" value="TreeGrafter"/>
</dbReference>
<keyword evidence="12 13" id="KW-0460">Magnesium</keyword>
<keyword evidence="8 13" id="KW-0808">Transferase</keyword>
<evidence type="ECO:0000256" key="11">
    <source>
        <dbReference type="ARBA" id="ARBA00022741"/>
    </source>
</evidence>
<evidence type="ECO:0000256" key="6">
    <source>
        <dbReference type="ARBA" id="ARBA00022490"/>
    </source>
</evidence>
<dbReference type="GO" id="GO:0000287">
    <property type="term" value="F:magnesium ion binding"/>
    <property type="evidence" value="ECO:0007669"/>
    <property type="project" value="TreeGrafter"/>
</dbReference>